<organism evidence="2 3">
    <name type="scientific">Vagococcus carniphilus</name>
    <dbReference type="NCBI Taxonomy" id="218144"/>
    <lineage>
        <taxon>Bacteria</taxon>
        <taxon>Bacillati</taxon>
        <taxon>Bacillota</taxon>
        <taxon>Bacilli</taxon>
        <taxon>Lactobacillales</taxon>
        <taxon>Enterococcaceae</taxon>
        <taxon>Vagococcus</taxon>
    </lineage>
</organism>
<name>A0A430AVB9_9ENTE</name>
<keyword evidence="1" id="KW-0472">Membrane</keyword>
<reference evidence="2 3" key="1">
    <citation type="submission" date="2017-05" db="EMBL/GenBank/DDBJ databases">
        <title>Vagococcus spp. assemblies.</title>
        <authorList>
            <person name="Gulvik C.A."/>
        </authorList>
    </citation>
    <scope>NUCLEOTIDE SEQUENCE [LARGE SCALE GENOMIC DNA]</scope>
    <source>
        <strain evidence="2 3">SS1714</strain>
    </source>
</reference>
<keyword evidence="1" id="KW-0812">Transmembrane</keyword>
<dbReference type="RefSeq" id="WP_126795418.1">
    <property type="nucleotide sequence ID" value="NZ_CP060720.1"/>
</dbReference>
<feature type="transmembrane region" description="Helical" evidence="1">
    <location>
        <begin position="6"/>
        <end position="23"/>
    </location>
</feature>
<dbReference type="AlphaFoldDB" id="A0A430AVB9"/>
<keyword evidence="1" id="KW-1133">Transmembrane helix</keyword>
<accession>A0A430AVB9</accession>
<keyword evidence="3" id="KW-1185">Reference proteome</keyword>
<gene>
    <name evidence="2" type="ORF">CBF28_11530</name>
</gene>
<sequence length="142" mass="16759">MFSYYFFFIRKIILFLLAINFFYQGIKWYQSNKKITFSESTKNRFKCTSCQKEYTINGGEAKKKLSGAIKKSVQTPFRQTTQYKFSCPECQQYVFQEKEFDINQTKLLGNTRVQIDTFQIKPFKEFALKGILPMLIGMLLLG</sequence>
<dbReference type="EMBL" id="NGKB01000012">
    <property type="protein sequence ID" value="RSU11995.1"/>
    <property type="molecule type" value="Genomic_DNA"/>
</dbReference>
<dbReference type="Proteomes" id="UP000288028">
    <property type="component" value="Unassembled WGS sequence"/>
</dbReference>
<proteinExistence type="predicted"/>
<evidence type="ECO:0000256" key="1">
    <source>
        <dbReference type="SAM" id="Phobius"/>
    </source>
</evidence>
<dbReference type="GeneID" id="95579211"/>
<protein>
    <submittedName>
        <fullName evidence="2">Uncharacterized protein</fullName>
    </submittedName>
</protein>
<comment type="caution">
    <text evidence="2">The sequence shown here is derived from an EMBL/GenBank/DDBJ whole genome shotgun (WGS) entry which is preliminary data.</text>
</comment>
<dbReference type="OrthoDB" id="2194267at2"/>
<evidence type="ECO:0000313" key="2">
    <source>
        <dbReference type="EMBL" id="RSU11995.1"/>
    </source>
</evidence>
<evidence type="ECO:0000313" key="3">
    <source>
        <dbReference type="Proteomes" id="UP000288028"/>
    </source>
</evidence>